<feature type="non-terminal residue" evidence="10">
    <location>
        <position position="1"/>
    </location>
</feature>
<evidence type="ECO:0000313" key="10">
    <source>
        <dbReference type="EMBL" id="KAK7487490.1"/>
    </source>
</evidence>
<dbReference type="Pfam" id="PF03567">
    <property type="entry name" value="Sulfotransfer_2"/>
    <property type="match status" value="1"/>
</dbReference>
<proteinExistence type="inferred from homology"/>
<keyword evidence="3 9" id="KW-0808">Transferase</keyword>
<evidence type="ECO:0000256" key="6">
    <source>
        <dbReference type="ARBA" id="ARBA00023034"/>
    </source>
</evidence>
<keyword evidence="4 9" id="KW-0812">Transmembrane</keyword>
<keyword evidence="6 9" id="KW-0333">Golgi apparatus</keyword>
<keyword evidence="8 9" id="KW-0325">Glycoprotein</keyword>
<evidence type="ECO:0000256" key="2">
    <source>
        <dbReference type="ARBA" id="ARBA00006339"/>
    </source>
</evidence>
<keyword evidence="7 9" id="KW-0472">Membrane</keyword>
<feature type="transmembrane region" description="Helical" evidence="9">
    <location>
        <begin position="16"/>
        <end position="40"/>
    </location>
</feature>
<dbReference type="GO" id="GO:0008146">
    <property type="term" value="F:sulfotransferase activity"/>
    <property type="evidence" value="ECO:0007669"/>
    <property type="project" value="UniProtKB-ARBA"/>
</dbReference>
<comment type="subcellular location">
    <subcellularLocation>
        <location evidence="1 9">Golgi apparatus membrane</location>
        <topology evidence="1 9">Single-pass type II membrane protein</topology>
    </subcellularLocation>
</comment>
<evidence type="ECO:0000313" key="11">
    <source>
        <dbReference type="Proteomes" id="UP001519460"/>
    </source>
</evidence>
<dbReference type="AlphaFoldDB" id="A0ABD0KKJ5"/>
<keyword evidence="5 9" id="KW-1133">Transmembrane helix</keyword>
<sequence>VCNNPRYYEEMWYRKMLMAFGLLALTILGGVITIMSTQWLTTTAYMEASIYPSRLFANEVKETDEVLDLSGEHQKRREHVQQVCRRHPSAFSVTSDISRYFSFSDRHHLVYCAIQKVGCSFWLRVMRILTGQVANGSLFNGSFLHQRGATGKYAFKGKPTSTQRQILNSYNKFMFVRDPYSRLFSGYMDKVFLPTRRIFAVLRRVGVQNVIGRQTPILGNNDANFKDKFQCITNVPFNVFVKAVTSGQVTDPHYSPMYRHCNPCEVDFNFIGKMENFMEDAEYILSQGGVNLSELHPETGAFSTNNDLTVIADLAKSNLKRPRKINCSKSYMCEVFLRVWVALQTRGLISNKVSFPLPPTNCKNISTNAFINILKHAYMESGSREERMRQRHDAMMEAYYSLPRDLLQRVQNYVQRDCDLFGYECSIDVRFPHVRRDHHPSNFSFFDRFWK</sequence>
<keyword evidence="9" id="KW-0119">Carbohydrate metabolism</keyword>
<reference evidence="10 11" key="1">
    <citation type="journal article" date="2023" name="Sci. Data">
        <title>Genome assembly of the Korean intertidal mud-creeper Batillaria attramentaria.</title>
        <authorList>
            <person name="Patra A.K."/>
            <person name="Ho P.T."/>
            <person name="Jun S."/>
            <person name="Lee S.J."/>
            <person name="Kim Y."/>
            <person name="Won Y.J."/>
        </authorList>
    </citation>
    <scope>NUCLEOTIDE SEQUENCE [LARGE SCALE GENOMIC DNA]</scope>
    <source>
        <strain evidence="10">Wonlab-2016</strain>
    </source>
</reference>
<dbReference type="EMBL" id="JACVVK020000163">
    <property type="protein sequence ID" value="KAK7487490.1"/>
    <property type="molecule type" value="Genomic_DNA"/>
</dbReference>
<organism evidence="10 11">
    <name type="scientific">Batillaria attramentaria</name>
    <dbReference type="NCBI Taxonomy" id="370345"/>
    <lineage>
        <taxon>Eukaryota</taxon>
        <taxon>Metazoa</taxon>
        <taxon>Spiralia</taxon>
        <taxon>Lophotrochozoa</taxon>
        <taxon>Mollusca</taxon>
        <taxon>Gastropoda</taxon>
        <taxon>Caenogastropoda</taxon>
        <taxon>Sorbeoconcha</taxon>
        <taxon>Cerithioidea</taxon>
        <taxon>Batillariidae</taxon>
        <taxon>Batillaria</taxon>
    </lineage>
</organism>
<comment type="caution">
    <text evidence="10">The sequence shown here is derived from an EMBL/GenBank/DDBJ whole genome shotgun (WGS) entry which is preliminary data.</text>
</comment>
<accession>A0ABD0KKJ5</accession>
<keyword evidence="11" id="KW-1185">Reference proteome</keyword>
<dbReference type="Proteomes" id="UP001519460">
    <property type="component" value="Unassembled WGS sequence"/>
</dbReference>
<evidence type="ECO:0000256" key="4">
    <source>
        <dbReference type="ARBA" id="ARBA00022692"/>
    </source>
</evidence>
<evidence type="ECO:0000256" key="9">
    <source>
        <dbReference type="RuleBase" id="RU364020"/>
    </source>
</evidence>
<name>A0ABD0KKJ5_9CAEN</name>
<evidence type="ECO:0000256" key="8">
    <source>
        <dbReference type="ARBA" id="ARBA00023180"/>
    </source>
</evidence>
<dbReference type="InterPro" id="IPR005331">
    <property type="entry name" value="Sulfotransferase"/>
</dbReference>
<evidence type="ECO:0000256" key="1">
    <source>
        <dbReference type="ARBA" id="ARBA00004323"/>
    </source>
</evidence>
<dbReference type="InterPro" id="IPR018011">
    <property type="entry name" value="Carb_sulfotrans_8-10"/>
</dbReference>
<comment type="similarity">
    <text evidence="2 9">Belongs to the sulfotransferase 2 family.</text>
</comment>
<evidence type="ECO:0000256" key="5">
    <source>
        <dbReference type="ARBA" id="ARBA00022989"/>
    </source>
</evidence>
<dbReference type="PANTHER" id="PTHR12137:SF54">
    <property type="entry name" value="CARBOHYDRATE SULFOTRANSFERASE"/>
    <property type="match status" value="1"/>
</dbReference>
<evidence type="ECO:0000256" key="3">
    <source>
        <dbReference type="ARBA" id="ARBA00022679"/>
    </source>
</evidence>
<dbReference type="PANTHER" id="PTHR12137">
    <property type="entry name" value="CARBOHYDRATE SULFOTRANSFERASE"/>
    <property type="match status" value="1"/>
</dbReference>
<protein>
    <recommendedName>
        <fullName evidence="9">Carbohydrate sulfotransferase</fullName>
        <ecNumber evidence="9">2.8.2.-</ecNumber>
    </recommendedName>
</protein>
<gene>
    <name evidence="10" type="ORF">BaRGS_00021192</name>
</gene>
<evidence type="ECO:0000256" key="7">
    <source>
        <dbReference type="ARBA" id="ARBA00023136"/>
    </source>
</evidence>
<keyword evidence="9" id="KW-0735">Signal-anchor</keyword>
<dbReference type="EC" id="2.8.2.-" evidence="9"/>
<dbReference type="GO" id="GO:0000139">
    <property type="term" value="C:Golgi membrane"/>
    <property type="evidence" value="ECO:0007669"/>
    <property type="project" value="UniProtKB-SubCell"/>
</dbReference>